<protein>
    <recommendedName>
        <fullName evidence="5">H15 domain-containing protein</fullName>
    </recommendedName>
</protein>
<feature type="compositionally biased region" description="Polar residues" evidence="1">
    <location>
        <begin position="135"/>
        <end position="148"/>
    </location>
</feature>
<keyword evidence="2" id="KW-0732">Signal</keyword>
<feature type="signal peptide" evidence="2">
    <location>
        <begin position="1"/>
        <end position="23"/>
    </location>
</feature>
<feature type="compositionally biased region" description="Basic and acidic residues" evidence="1">
    <location>
        <begin position="161"/>
        <end position="171"/>
    </location>
</feature>
<dbReference type="OrthoDB" id="10651784at2759"/>
<reference evidence="3 4" key="1">
    <citation type="journal article" date="2018" name="Nat. Ecol. Evol.">
        <title>Shark genomes provide insights into elasmobranch evolution and the origin of vertebrates.</title>
        <authorList>
            <person name="Hara Y"/>
            <person name="Yamaguchi K"/>
            <person name="Onimaru K"/>
            <person name="Kadota M"/>
            <person name="Koyanagi M"/>
            <person name="Keeley SD"/>
            <person name="Tatsumi K"/>
            <person name="Tanaka K"/>
            <person name="Motone F"/>
            <person name="Kageyama Y"/>
            <person name="Nozu R"/>
            <person name="Adachi N"/>
            <person name="Nishimura O"/>
            <person name="Nakagawa R"/>
            <person name="Tanegashima C"/>
            <person name="Kiyatake I"/>
            <person name="Matsumoto R"/>
            <person name="Murakumo K"/>
            <person name="Nishida K"/>
            <person name="Terakita A"/>
            <person name="Kuratani S"/>
            <person name="Sato K"/>
            <person name="Hyodo S Kuraku.S."/>
        </authorList>
    </citation>
    <scope>NUCLEOTIDE SEQUENCE [LARGE SCALE GENOMIC DNA]</scope>
</reference>
<evidence type="ECO:0000313" key="3">
    <source>
        <dbReference type="EMBL" id="GCC21566.1"/>
    </source>
</evidence>
<proteinExistence type="predicted"/>
<evidence type="ECO:0000313" key="4">
    <source>
        <dbReference type="Proteomes" id="UP000287033"/>
    </source>
</evidence>
<gene>
    <name evidence="3" type="ORF">chiPu_0020040</name>
</gene>
<evidence type="ECO:0000256" key="2">
    <source>
        <dbReference type="SAM" id="SignalP"/>
    </source>
</evidence>
<sequence length="229" mass="24790">MALRRPLFAYIKWPLVPLRFIVATLVPQQLLVSLMAEAVAPVQVDHSSPTMTTTPVVVPVPATTDMAPPPHPAVATKRKSAYRPQKAATVATVAEHILEAVAVTKDRQGPATLATMMRKTISAANYDVEGCGPRPSQSTVRSPPSKNPSAHAGAPGSFQMVKEREVEESSARKKSGVRKRSPKRAAASAKMLRRYPKASKTLKRLTSKPKKNAACRPATSRCAGRKQRR</sequence>
<keyword evidence="4" id="KW-1185">Reference proteome</keyword>
<organism evidence="3 4">
    <name type="scientific">Chiloscyllium punctatum</name>
    <name type="common">Brownbanded bambooshark</name>
    <name type="synonym">Hemiscyllium punctatum</name>
    <dbReference type="NCBI Taxonomy" id="137246"/>
    <lineage>
        <taxon>Eukaryota</taxon>
        <taxon>Metazoa</taxon>
        <taxon>Chordata</taxon>
        <taxon>Craniata</taxon>
        <taxon>Vertebrata</taxon>
        <taxon>Chondrichthyes</taxon>
        <taxon>Elasmobranchii</taxon>
        <taxon>Galeomorphii</taxon>
        <taxon>Galeoidea</taxon>
        <taxon>Orectolobiformes</taxon>
        <taxon>Hemiscylliidae</taxon>
        <taxon>Chiloscyllium</taxon>
    </lineage>
</organism>
<feature type="compositionally biased region" description="Basic residues" evidence="1">
    <location>
        <begin position="172"/>
        <end position="183"/>
    </location>
</feature>
<dbReference type="AlphaFoldDB" id="A0A401RTX0"/>
<dbReference type="EMBL" id="BEZZ01002312">
    <property type="protein sequence ID" value="GCC21566.1"/>
    <property type="molecule type" value="Genomic_DNA"/>
</dbReference>
<evidence type="ECO:0000256" key="1">
    <source>
        <dbReference type="SAM" id="MobiDB-lite"/>
    </source>
</evidence>
<comment type="caution">
    <text evidence="3">The sequence shown here is derived from an EMBL/GenBank/DDBJ whole genome shotgun (WGS) entry which is preliminary data.</text>
</comment>
<dbReference type="Proteomes" id="UP000287033">
    <property type="component" value="Unassembled WGS sequence"/>
</dbReference>
<evidence type="ECO:0008006" key="5">
    <source>
        <dbReference type="Google" id="ProtNLM"/>
    </source>
</evidence>
<accession>A0A401RTX0</accession>
<feature type="compositionally biased region" description="Basic residues" evidence="1">
    <location>
        <begin position="191"/>
        <end position="213"/>
    </location>
</feature>
<feature type="region of interest" description="Disordered" evidence="1">
    <location>
        <begin position="126"/>
        <end position="229"/>
    </location>
</feature>
<name>A0A401RTX0_CHIPU</name>
<feature type="chain" id="PRO_5019349758" description="H15 domain-containing protein" evidence="2">
    <location>
        <begin position="24"/>
        <end position="229"/>
    </location>
</feature>